<keyword evidence="12" id="KW-1185">Reference proteome</keyword>
<evidence type="ECO:0008006" key="13">
    <source>
        <dbReference type="Google" id="ProtNLM"/>
    </source>
</evidence>
<evidence type="ECO:0000256" key="4">
    <source>
        <dbReference type="ARBA" id="ARBA00022989"/>
    </source>
</evidence>
<feature type="transmembrane region" description="Helical" evidence="8">
    <location>
        <begin position="417"/>
        <end position="435"/>
    </location>
</feature>
<comment type="similarity">
    <text evidence="6">Belongs to the ThrE exporter (TC 2.A.79) family.</text>
</comment>
<feature type="domain" description="Threonine/serine exporter-like N-terminal" evidence="9">
    <location>
        <begin position="276"/>
        <end position="434"/>
    </location>
</feature>
<organism evidence="11 12">
    <name type="scientific">Pseudoscardovia radai</name>
    <dbReference type="NCBI Taxonomy" id="987066"/>
    <lineage>
        <taxon>Bacteria</taxon>
        <taxon>Bacillati</taxon>
        <taxon>Actinomycetota</taxon>
        <taxon>Actinomycetes</taxon>
        <taxon>Bifidobacteriales</taxon>
        <taxon>Bifidobacteriaceae</taxon>
        <taxon>Pseudoscardovia</taxon>
    </lineage>
</organism>
<dbReference type="PANTHER" id="PTHR34390:SF2">
    <property type="entry name" value="SUCCINATE TRANSPORTER SUBUNIT YJJP-RELATED"/>
    <property type="match status" value="1"/>
</dbReference>
<evidence type="ECO:0000256" key="5">
    <source>
        <dbReference type="ARBA" id="ARBA00023136"/>
    </source>
</evidence>
<dbReference type="Proteomes" id="UP000216725">
    <property type="component" value="Unassembled WGS sequence"/>
</dbReference>
<reference evidence="11 12" key="1">
    <citation type="journal article" date="2017" name="BMC Genomics">
        <title>Comparative genomic and phylogenomic analyses of the Bifidobacteriaceae family.</title>
        <authorList>
            <person name="Lugli G.A."/>
            <person name="Milani C."/>
            <person name="Turroni F."/>
            <person name="Duranti S."/>
            <person name="Mancabelli L."/>
            <person name="Mangifesta M."/>
            <person name="Ferrario C."/>
            <person name="Modesto M."/>
            <person name="Mattarelli P."/>
            <person name="Jiri K."/>
            <person name="van Sinderen D."/>
            <person name="Ventura M."/>
        </authorList>
    </citation>
    <scope>NUCLEOTIDE SEQUENCE [LARGE SCALE GENOMIC DNA]</scope>
    <source>
        <strain evidence="11 12">DSM 24742</strain>
    </source>
</reference>
<keyword evidence="5 8" id="KW-0472">Membrane</keyword>
<evidence type="ECO:0000256" key="8">
    <source>
        <dbReference type="SAM" id="Phobius"/>
    </source>
</evidence>
<feature type="transmembrane region" description="Helical" evidence="8">
    <location>
        <begin position="536"/>
        <end position="555"/>
    </location>
</feature>
<dbReference type="GO" id="GO:0022857">
    <property type="term" value="F:transmembrane transporter activity"/>
    <property type="evidence" value="ECO:0007669"/>
    <property type="project" value="InterPro"/>
</dbReference>
<gene>
    <name evidence="11" type="ORF">PSRA_1365</name>
</gene>
<dbReference type="PANTHER" id="PTHR34390">
    <property type="entry name" value="UPF0442 PROTEIN YJJB-RELATED"/>
    <property type="match status" value="1"/>
</dbReference>
<comment type="caution">
    <text evidence="11">The sequence shown here is derived from an EMBL/GenBank/DDBJ whole genome shotgun (WGS) entry which is preliminary data.</text>
</comment>
<dbReference type="InterPro" id="IPR050539">
    <property type="entry name" value="ThrE_Dicarb/AminoAcid_Exp"/>
</dbReference>
<keyword evidence="2" id="KW-1003">Cell membrane</keyword>
<accession>A0A261EVA4</accession>
<feature type="region of interest" description="Disordered" evidence="7">
    <location>
        <begin position="1"/>
        <end position="36"/>
    </location>
</feature>
<feature type="transmembrane region" description="Helical" evidence="8">
    <location>
        <begin position="455"/>
        <end position="473"/>
    </location>
</feature>
<feature type="transmembrane region" description="Helical" evidence="8">
    <location>
        <begin position="383"/>
        <end position="405"/>
    </location>
</feature>
<feature type="transmembrane region" description="Helical" evidence="8">
    <location>
        <begin position="575"/>
        <end position="595"/>
    </location>
</feature>
<feature type="transmembrane region" description="Helical" evidence="8">
    <location>
        <begin position="296"/>
        <end position="315"/>
    </location>
</feature>
<keyword evidence="4 8" id="KW-1133">Transmembrane helix</keyword>
<evidence type="ECO:0000313" key="12">
    <source>
        <dbReference type="Proteomes" id="UP000216725"/>
    </source>
</evidence>
<protein>
    <recommendedName>
        <fullName evidence="13">Threonine/serine exporter</fullName>
    </recommendedName>
</protein>
<dbReference type="GO" id="GO:0015744">
    <property type="term" value="P:succinate transport"/>
    <property type="evidence" value="ECO:0007669"/>
    <property type="project" value="TreeGrafter"/>
</dbReference>
<sequence length="604" mass="65826">MAFWRSHRNGPERTSARKKAAHDRKVREAAVSVGDQHRHSIPLDMRDIREDLDTPLIDASLPAKTSVIVRAGALDLSGGTGSFRVRELMGRMAMSMGCYVRADVKLTDIEAECSNGEDRMAEVVDLPTTGVNTERIWYMEHFADWLSVNLGQKGTYHPTDEDLSAKLVERLPRGRRHRTPAPAAAASASPTASSTISPASPQPTASQPTSPRPASSGRTVRRMTPPRESSVDDNGTPLDKAGHIAHRMLPGGTDSVDSGDYGHDAREKHLHTGAYHGVTVRQVHERLDAIEYKKPLYSPAFAALAAAVACASFVFLLGGGLYDMLAAFIGAGIGQFLRATMLRRHINQFFVVMVSVALAAFVSIGFLRALAFFDPTALHHDTAYIGAILFVIPGFPLITGGLDIFKMDIQSGIQRMTYFMAIVIVATLSAWAVARCVSLDPQGFDTPQMSVWVRTLLWLLTAFGGVWGFSVLFNSPQKMACVAGIIGAIADTLRLELVNANMPMEAAAFIGALTAGLLATCWRSSVRRGWLPPQLGFPRICLTVPSIVIMVPGLYMYRAVFYLGELDTQATVQWAFEAMLVILMLPIGLAVARVLTDRGWRYDV</sequence>
<dbReference type="AlphaFoldDB" id="A0A261EVA4"/>
<dbReference type="InterPro" id="IPR010619">
    <property type="entry name" value="ThrE-like_N"/>
</dbReference>
<feature type="transmembrane region" description="Helical" evidence="8">
    <location>
        <begin position="349"/>
        <end position="371"/>
    </location>
</feature>
<evidence type="ECO:0000313" key="11">
    <source>
        <dbReference type="EMBL" id="OZG50798.1"/>
    </source>
</evidence>
<evidence type="ECO:0000256" key="3">
    <source>
        <dbReference type="ARBA" id="ARBA00022692"/>
    </source>
</evidence>
<evidence type="ECO:0000256" key="1">
    <source>
        <dbReference type="ARBA" id="ARBA00004651"/>
    </source>
</evidence>
<dbReference type="GO" id="GO:0005886">
    <property type="term" value="C:plasma membrane"/>
    <property type="evidence" value="ECO:0007669"/>
    <property type="project" value="UniProtKB-SubCell"/>
</dbReference>
<dbReference type="EMBL" id="MWWR01000013">
    <property type="protein sequence ID" value="OZG50798.1"/>
    <property type="molecule type" value="Genomic_DNA"/>
</dbReference>
<dbReference type="InterPro" id="IPR024528">
    <property type="entry name" value="ThrE_2"/>
</dbReference>
<name>A0A261EVA4_9BIFI</name>
<proteinExistence type="inferred from homology"/>
<evidence type="ECO:0000256" key="7">
    <source>
        <dbReference type="SAM" id="MobiDB-lite"/>
    </source>
</evidence>
<comment type="subcellular location">
    <subcellularLocation>
        <location evidence="1">Cell membrane</location>
        <topology evidence="1">Multi-pass membrane protein</topology>
    </subcellularLocation>
</comment>
<feature type="region of interest" description="Disordered" evidence="7">
    <location>
        <begin position="172"/>
        <end position="239"/>
    </location>
</feature>
<dbReference type="Pfam" id="PF12821">
    <property type="entry name" value="ThrE_2"/>
    <property type="match status" value="1"/>
</dbReference>
<evidence type="ECO:0000259" key="10">
    <source>
        <dbReference type="Pfam" id="PF12821"/>
    </source>
</evidence>
<feature type="compositionally biased region" description="Low complexity" evidence="7">
    <location>
        <begin position="180"/>
        <end position="216"/>
    </location>
</feature>
<keyword evidence="3 8" id="KW-0812">Transmembrane</keyword>
<dbReference type="Pfam" id="PF06738">
    <property type="entry name" value="ThrE"/>
    <property type="match status" value="1"/>
</dbReference>
<dbReference type="RefSeq" id="WP_169712488.1">
    <property type="nucleotide sequence ID" value="NZ_MWWR01000013.1"/>
</dbReference>
<evidence type="ECO:0000256" key="6">
    <source>
        <dbReference type="ARBA" id="ARBA00034125"/>
    </source>
</evidence>
<feature type="domain" description="Threonine/Serine exporter ThrE" evidence="10">
    <location>
        <begin position="461"/>
        <end position="593"/>
    </location>
</feature>
<evidence type="ECO:0000256" key="2">
    <source>
        <dbReference type="ARBA" id="ARBA00022475"/>
    </source>
</evidence>
<evidence type="ECO:0000259" key="9">
    <source>
        <dbReference type="Pfam" id="PF06738"/>
    </source>
</evidence>